<dbReference type="InterPro" id="IPR005586">
    <property type="entry name" value="ABC_trans_aux"/>
</dbReference>
<dbReference type="Proteomes" id="UP000001982">
    <property type="component" value="Chromosome"/>
</dbReference>
<gene>
    <name evidence="2" type="ordered locus">Sden_0667</name>
</gene>
<dbReference type="PROSITE" id="PS51257">
    <property type="entry name" value="PROKAR_LIPOPROTEIN"/>
    <property type="match status" value="1"/>
</dbReference>
<dbReference type="SUPFAM" id="SSF159594">
    <property type="entry name" value="XCC0632-like"/>
    <property type="match status" value="1"/>
</dbReference>
<accession>Q12RG9</accession>
<feature type="domain" description="ABC-type transport auxiliary lipoprotein component" evidence="1">
    <location>
        <begin position="35"/>
        <end position="201"/>
    </location>
</feature>
<keyword evidence="3" id="KW-1185">Reference proteome</keyword>
<dbReference type="STRING" id="318161.Sden_0667"/>
<dbReference type="Pfam" id="PF03886">
    <property type="entry name" value="ABC_trans_aux"/>
    <property type="match status" value="1"/>
</dbReference>
<dbReference type="Gene3D" id="3.40.50.10610">
    <property type="entry name" value="ABC-type transport auxiliary lipoprotein component"/>
    <property type="match status" value="1"/>
</dbReference>
<organism evidence="2 3">
    <name type="scientific">Shewanella denitrificans (strain OS217 / ATCC BAA-1090 / DSM 15013)</name>
    <dbReference type="NCBI Taxonomy" id="318161"/>
    <lineage>
        <taxon>Bacteria</taxon>
        <taxon>Pseudomonadati</taxon>
        <taxon>Pseudomonadota</taxon>
        <taxon>Gammaproteobacteria</taxon>
        <taxon>Alteromonadales</taxon>
        <taxon>Shewanellaceae</taxon>
        <taxon>Shewanella</taxon>
    </lineage>
</organism>
<evidence type="ECO:0000313" key="3">
    <source>
        <dbReference type="Proteomes" id="UP000001982"/>
    </source>
</evidence>
<evidence type="ECO:0000259" key="1">
    <source>
        <dbReference type="Pfam" id="PF03886"/>
    </source>
</evidence>
<dbReference type="EMBL" id="CP000302">
    <property type="protein sequence ID" value="ABE53957.1"/>
    <property type="molecule type" value="Genomic_DNA"/>
</dbReference>
<proteinExistence type="predicted"/>
<dbReference type="KEGG" id="sdn:Sden_0667"/>
<dbReference type="AlphaFoldDB" id="Q12RG9"/>
<protein>
    <recommendedName>
        <fullName evidence="1">ABC-type transport auxiliary lipoprotein component domain-containing protein</fullName>
    </recommendedName>
</protein>
<dbReference type="eggNOG" id="COG3009">
    <property type="taxonomic scope" value="Bacteria"/>
</dbReference>
<dbReference type="RefSeq" id="WP_011495122.1">
    <property type="nucleotide sequence ID" value="NC_007954.1"/>
</dbReference>
<reference evidence="2 3" key="1">
    <citation type="submission" date="2006-03" db="EMBL/GenBank/DDBJ databases">
        <title>Complete sequence of Shewanella denitrificans OS217.</title>
        <authorList>
            <consortium name="US DOE Joint Genome Institute"/>
            <person name="Copeland A."/>
            <person name="Lucas S."/>
            <person name="Lapidus A."/>
            <person name="Barry K."/>
            <person name="Detter J.C."/>
            <person name="Glavina del Rio T."/>
            <person name="Hammon N."/>
            <person name="Israni S."/>
            <person name="Dalin E."/>
            <person name="Tice H."/>
            <person name="Pitluck S."/>
            <person name="Brettin T."/>
            <person name="Bruce D."/>
            <person name="Han C."/>
            <person name="Tapia R."/>
            <person name="Gilna P."/>
            <person name="Kiss H."/>
            <person name="Schmutz J."/>
            <person name="Larimer F."/>
            <person name="Land M."/>
            <person name="Hauser L."/>
            <person name="Kyrpides N."/>
            <person name="Lykidis A."/>
            <person name="Richardson P."/>
        </authorList>
    </citation>
    <scope>NUCLEOTIDE SEQUENCE [LARGE SCALE GENOMIC DNA]</scope>
    <source>
        <strain evidence="3">OS217 / ATCC BAA-1090 / DSM 15013</strain>
    </source>
</reference>
<dbReference type="OrthoDB" id="7064073at2"/>
<name>Q12RG9_SHEDO</name>
<dbReference type="HOGENOM" id="CLU_096001_2_1_6"/>
<sequence>MKLFGIMRLTAVLGIFILQAALLTGCQTSPQKNYYVLTSAAPPRLASNTSLELAIGIGPISIPEYLHFTQLVYQTQAGYLHRFDNSYWAEPLDQGINRILGLNLTQASPSRQLVQFPWRLENRPQYSISINILNLNLMEGQASLQAVWTLKDLSSTTKAIPASPQKDGQGQHFQASVPAEQSATGLVMAYSQLLQLLSEQINASLNTLAPN</sequence>
<evidence type="ECO:0000313" key="2">
    <source>
        <dbReference type="EMBL" id="ABE53957.1"/>
    </source>
</evidence>